<keyword evidence="1" id="KW-0812">Transmembrane</keyword>
<keyword evidence="1" id="KW-1133">Transmembrane helix</keyword>
<feature type="domain" description="Histidine kinase/HSP90-like ATPase" evidence="2">
    <location>
        <begin position="489"/>
        <end position="590"/>
    </location>
</feature>
<evidence type="ECO:0000313" key="4">
    <source>
        <dbReference type="EMBL" id="RGM07814.1"/>
    </source>
</evidence>
<proteinExistence type="predicted"/>
<evidence type="ECO:0000259" key="2">
    <source>
        <dbReference type="Pfam" id="PF02518"/>
    </source>
</evidence>
<gene>
    <name evidence="4" type="ORF">DXC39_04895</name>
</gene>
<dbReference type="InterPro" id="IPR050640">
    <property type="entry name" value="Bact_2-comp_sensor_kinase"/>
</dbReference>
<feature type="domain" description="Signal transduction histidine kinase internal region" evidence="3">
    <location>
        <begin position="388"/>
        <end position="469"/>
    </location>
</feature>
<evidence type="ECO:0000259" key="3">
    <source>
        <dbReference type="Pfam" id="PF06580"/>
    </source>
</evidence>
<evidence type="ECO:0000256" key="1">
    <source>
        <dbReference type="SAM" id="Phobius"/>
    </source>
</evidence>
<dbReference type="PANTHER" id="PTHR34220:SF7">
    <property type="entry name" value="SENSOR HISTIDINE KINASE YPDA"/>
    <property type="match status" value="1"/>
</dbReference>
<accession>A0A3E4UEJ8</accession>
<dbReference type="InterPro" id="IPR036890">
    <property type="entry name" value="HATPase_C_sf"/>
</dbReference>
<dbReference type="Pfam" id="PF02518">
    <property type="entry name" value="HATPase_c"/>
    <property type="match status" value="1"/>
</dbReference>
<keyword evidence="1" id="KW-0472">Membrane</keyword>
<feature type="transmembrane region" description="Helical" evidence="1">
    <location>
        <begin position="303"/>
        <end position="324"/>
    </location>
</feature>
<feature type="transmembrane region" description="Helical" evidence="1">
    <location>
        <begin position="20"/>
        <end position="42"/>
    </location>
</feature>
<dbReference type="Proteomes" id="UP000261257">
    <property type="component" value="Unassembled WGS sequence"/>
</dbReference>
<organism evidence="4 5">
    <name type="scientific">Hungatella hathewayi</name>
    <dbReference type="NCBI Taxonomy" id="154046"/>
    <lineage>
        <taxon>Bacteria</taxon>
        <taxon>Bacillati</taxon>
        <taxon>Bacillota</taxon>
        <taxon>Clostridia</taxon>
        <taxon>Lachnospirales</taxon>
        <taxon>Lachnospiraceae</taxon>
        <taxon>Hungatella</taxon>
    </lineage>
</organism>
<dbReference type="AlphaFoldDB" id="A0A3E4UEJ8"/>
<dbReference type="GO" id="GO:0016020">
    <property type="term" value="C:membrane"/>
    <property type="evidence" value="ECO:0007669"/>
    <property type="project" value="InterPro"/>
</dbReference>
<dbReference type="Pfam" id="PF06580">
    <property type="entry name" value="His_kinase"/>
    <property type="match status" value="1"/>
</dbReference>
<name>A0A3E4UEJ8_9FIRM</name>
<sequence length="594" mass="68859">MKKSKKTIHIKYQFIKKNFIVLFCSFVLPTLLLGMILVFLSWQKTTNEIQKRTDNTLSLASGYLDGLHNNNQTVGLYLENSSLILGLNRMMSFKDISYTESVILKQFSLFINSVTNSSQNIDSLYIYIPNKLNRAYTSGRQFVFLNTLSDTEWVDRLTELEQGMAIELRQKKEYSFESPREILSVYNRFRMYAGGWVMNYSLSNITDYYDSLLSFPDQSIYLLDQEGNLLLQCDNSDNGGNGNHGNDKISSETLQALNDPGQDHIRIHNIPYTIKTEEYEPYHIKIITLLPQSTFYMTALENAYHMILLLMLILIMIIIMAYILSLNSYHQLHQVVEWFDQAEHHQALIPPGKKDMYSQILQNIIRIFLENDYLQVQLSERKYRQKAAELQALQYQINPHFLFNTLQTIHYEILDVTNGQPSKANLMIEWLSDLLRFALGSPDSKVTLQEEIDNCMKYVQIQQERYDNTFIIDWRIPPSLMSLEVPRLILQPMIENSIVHGLKYKENGKIRIQAIQKKAYVVFMIVDNGSGMAPDQLKKLSDELKNTCSGCASEHIGLQNCNDRLVLAYSEKSRVHVWGWDGKGMGVWFRVEGK</sequence>
<protein>
    <recommendedName>
        <fullName evidence="6">Sensor histidine kinase</fullName>
    </recommendedName>
</protein>
<dbReference type="EMBL" id="QSSQ01000002">
    <property type="protein sequence ID" value="RGM07814.1"/>
    <property type="molecule type" value="Genomic_DNA"/>
</dbReference>
<evidence type="ECO:0000313" key="5">
    <source>
        <dbReference type="Proteomes" id="UP000261257"/>
    </source>
</evidence>
<dbReference type="InterPro" id="IPR010559">
    <property type="entry name" value="Sig_transdc_His_kin_internal"/>
</dbReference>
<reference evidence="4 5" key="1">
    <citation type="submission" date="2018-08" db="EMBL/GenBank/DDBJ databases">
        <title>A genome reference for cultivated species of the human gut microbiota.</title>
        <authorList>
            <person name="Zou Y."/>
            <person name="Xue W."/>
            <person name="Luo G."/>
        </authorList>
    </citation>
    <scope>NUCLEOTIDE SEQUENCE [LARGE SCALE GENOMIC DNA]</scope>
    <source>
        <strain evidence="4 5">TF05-11AC</strain>
    </source>
</reference>
<dbReference type="Gene3D" id="3.30.565.10">
    <property type="entry name" value="Histidine kinase-like ATPase, C-terminal domain"/>
    <property type="match status" value="1"/>
</dbReference>
<evidence type="ECO:0008006" key="6">
    <source>
        <dbReference type="Google" id="ProtNLM"/>
    </source>
</evidence>
<dbReference type="GO" id="GO:0000155">
    <property type="term" value="F:phosphorelay sensor kinase activity"/>
    <property type="evidence" value="ECO:0007669"/>
    <property type="project" value="InterPro"/>
</dbReference>
<dbReference type="PANTHER" id="PTHR34220">
    <property type="entry name" value="SENSOR HISTIDINE KINASE YPDA"/>
    <property type="match status" value="1"/>
</dbReference>
<dbReference type="InterPro" id="IPR003594">
    <property type="entry name" value="HATPase_dom"/>
</dbReference>
<dbReference type="SUPFAM" id="SSF55874">
    <property type="entry name" value="ATPase domain of HSP90 chaperone/DNA topoisomerase II/histidine kinase"/>
    <property type="match status" value="1"/>
</dbReference>
<comment type="caution">
    <text evidence="4">The sequence shown here is derived from an EMBL/GenBank/DDBJ whole genome shotgun (WGS) entry which is preliminary data.</text>
</comment>
<dbReference type="RefSeq" id="WP_117621168.1">
    <property type="nucleotide sequence ID" value="NZ_QRQF01000003.1"/>
</dbReference>